<dbReference type="EMBL" id="LR730394">
    <property type="protein sequence ID" value="VWP02665.1"/>
    <property type="molecule type" value="Genomic_DNA"/>
</dbReference>
<organism evidence="1">
    <name type="scientific">Ganoderma boninense</name>
    <dbReference type="NCBI Taxonomy" id="34458"/>
    <lineage>
        <taxon>Eukaryota</taxon>
        <taxon>Fungi</taxon>
        <taxon>Dikarya</taxon>
        <taxon>Basidiomycota</taxon>
        <taxon>Agaricomycotina</taxon>
        <taxon>Agaricomycetes</taxon>
        <taxon>Polyporales</taxon>
        <taxon>Polyporaceae</taxon>
        <taxon>Ganoderma</taxon>
    </lineage>
</organism>
<gene>
    <name evidence="1" type="primary">Q96VB5</name>
</gene>
<dbReference type="AlphaFoldDB" id="A0A5K1K8G9"/>
<proteinExistence type="predicted"/>
<name>A0A5K1K8G9_9APHY</name>
<evidence type="ECO:0000313" key="1">
    <source>
        <dbReference type="EMBL" id="VWP02665.1"/>
    </source>
</evidence>
<dbReference type="GO" id="GO:0016874">
    <property type="term" value="F:ligase activity"/>
    <property type="evidence" value="ECO:0007669"/>
    <property type="project" value="UniProtKB-KW"/>
</dbReference>
<dbReference type="EC" id="6.2.1.-" evidence="1"/>
<dbReference type="PANTHER" id="PTHR33481">
    <property type="entry name" value="REVERSE TRANSCRIPTASE"/>
    <property type="match status" value="1"/>
</dbReference>
<accession>A0A5K1K8G9</accession>
<sequence>MCGRWMSAMAQSCSEKRDTLMAQFFPAPPPASLSDIAEAEYGSQLPYTPFSGEEVEAAIQNLSPFKAPGPSGVPNAALKECSAIVAPVFTNLINRCLQLGHHPAQWKFFTTITLRKPGKPSYLVPKAYRPIALEDTSRLSNLSSPVIWRHWRRSTIFSPPTTSVAALRGPPPTPYSTWCSRLLHNLRKRGVPEPLVLWIADFLKERRTQLKFDDFTSEPLLADCGLPQGSPLSPILYLFYSSDLLELFDPKDRQYLSLGYIIDTAMVVTSPRLCRSWSCAHACRFDIGKFQLVHHTRYEPRYEPLPLVIDGHTITPSESARYLGIIVDRRLRWHEHVDAAIAKGTAAVLAVGRLARPTFGLPHQYARRLFNAVVYPRLEYGLPRLAGLMTTGAFKSTSSVVLDYHADLLPVELRLNQAAHRAAPRLAALPDSHPLFKAVQRCTSQWPRFHRSPLHELFHCFSDLRHVVATVSHAPTPSSIVPGGRGAGGAGHLRVFIRGCTSGSKIGAAAVTVNREGGRVSCRASLGPAALRQAHDGVLAAMTLALCAIMGCPRVTRATILVPNRAAVTAPTSRPDHPLVRLFLARLSTIRRCSRSSLRLRIVWAPPRGDAGGSESLSGPPHAACNTVGNVKARAAVLDFVDATGRFEAYRAPPQ</sequence>
<keyword evidence="1" id="KW-0436">Ligase</keyword>
<reference evidence="1" key="1">
    <citation type="submission" date="2019-10" db="EMBL/GenBank/DDBJ databases">
        <authorList>
            <person name="Nor Muhammad N."/>
        </authorList>
    </citation>
    <scope>NUCLEOTIDE SEQUENCE</scope>
</reference>
<protein>
    <submittedName>
        <fullName evidence="1">Acyl-CoA ligase AFT1-1 )</fullName>
        <ecNumber evidence="1">6.2.1.-</ecNumber>
    </submittedName>
</protein>
<dbReference type="PANTHER" id="PTHR33481:SF1">
    <property type="entry name" value="ENDONUCLEASE_EXONUCLEASE_PHOSPHATASE DOMAIN-CONTAINING PROTEIN-RELATED"/>
    <property type="match status" value="1"/>
</dbReference>